<dbReference type="CDD" id="cd21175">
    <property type="entry name" value="LPMO_AA9"/>
    <property type="match status" value="1"/>
</dbReference>
<dbReference type="Pfam" id="PF03443">
    <property type="entry name" value="AA9"/>
    <property type="match status" value="1"/>
</dbReference>
<comment type="catalytic activity">
    <reaction evidence="14 15">
        <text>[(1-&gt;4)-beta-D-glucosyl]n+m + reduced acceptor + O2 = 4-dehydro-beta-D-glucosyl-[(1-&gt;4)-beta-D-glucosyl]n-1 + [(1-&gt;4)-beta-D-glucosyl]m + acceptor + H2O.</text>
        <dbReference type="EC" id="1.14.99.56"/>
    </reaction>
</comment>
<gene>
    <name evidence="17" type="ORF">BS50DRAFT_473413</name>
</gene>
<dbReference type="GO" id="GO:0004497">
    <property type="term" value="F:monooxygenase activity"/>
    <property type="evidence" value="ECO:0007669"/>
    <property type="project" value="UniProtKB-KW"/>
</dbReference>
<evidence type="ECO:0000256" key="13">
    <source>
        <dbReference type="ARBA" id="ARBA00044502"/>
    </source>
</evidence>
<keyword evidence="10 15" id="KW-1015">Disulfide bond</keyword>
<keyword evidence="12 15" id="KW-0624">Polysaccharide degradation</keyword>
<feature type="non-terminal residue" evidence="17">
    <location>
        <position position="1"/>
    </location>
</feature>
<dbReference type="EC" id="1.14.99.56" evidence="15"/>
<dbReference type="STRING" id="1448308.A0A2T2NHQ3"/>
<dbReference type="Proteomes" id="UP000240883">
    <property type="component" value="Unassembled WGS sequence"/>
</dbReference>
<comment type="similarity">
    <text evidence="13">Belongs to the polysaccharide monooxygenase AA9 family.</text>
</comment>
<dbReference type="GO" id="GO:0008810">
    <property type="term" value="F:cellulase activity"/>
    <property type="evidence" value="ECO:0007669"/>
    <property type="project" value="UniProtKB-UniRule"/>
</dbReference>
<dbReference type="Gene3D" id="2.70.50.70">
    <property type="match status" value="1"/>
</dbReference>
<dbReference type="PANTHER" id="PTHR33353:SF36">
    <property type="entry name" value="ENDO-BETA-1,4-GLUCANASE D"/>
    <property type="match status" value="1"/>
</dbReference>
<evidence type="ECO:0000259" key="16">
    <source>
        <dbReference type="Pfam" id="PF03443"/>
    </source>
</evidence>
<evidence type="ECO:0000313" key="18">
    <source>
        <dbReference type="Proteomes" id="UP000240883"/>
    </source>
</evidence>
<evidence type="ECO:0000256" key="10">
    <source>
        <dbReference type="ARBA" id="ARBA00023157"/>
    </source>
</evidence>
<organism evidence="17 18">
    <name type="scientific">Corynespora cassiicola Philippines</name>
    <dbReference type="NCBI Taxonomy" id="1448308"/>
    <lineage>
        <taxon>Eukaryota</taxon>
        <taxon>Fungi</taxon>
        <taxon>Dikarya</taxon>
        <taxon>Ascomycota</taxon>
        <taxon>Pezizomycotina</taxon>
        <taxon>Dothideomycetes</taxon>
        <taxon>Pleosporomycetidae</taxon>
        <taxon>Pleosporales</taxon>
        <taxon>Corynesporascaceae</taxon>
        <taxon>Corynespora</taxon>
    </lineage>
</organism>
<protein>
    <recommendedName>
        <fullName evidence="15">AA9 family lytic polysaccharide monooxygenase</fullName>
        <ecNumber evidence="15">1.14.99.56</ecNumber>
    </recommendedName>
    <alternativeName>
        <fullName evidence="15">Endo-beta-1,4-glucanase</fullName>
    </alternativeName>
    <alternativeName>
        <fullName evidence="15">Glycosyl hydrolase 61 family protein</fullName>
    </alternativeName>
</protein>
<name>A0A2T2NHQ3_CORCC</name>
<keyword evidence="4" id="KW-0479">Metal-binding</keyword>
<comment type="subcellular location">
    <subcellularLocation>
        <location evidence="2 15">Secreted</location>
    </subcellularLocation>
</comment>
<keyword evidence="6 15" id="KW-0136">Cellulose degradation</keyword>
<dbReference type="InterPro" id="IPR005103">
    <property type="entry name" value="AA9_LPMO"/>
</dbReference>
<comment type="domain">
    <text evidence="15">Has a modular structure: an endo-beta-1,4-glucanase catalytic module at the N-terminus, a linker rich in serines and threonines, and a C-terminal carbohydrate-binding module (CBM).</text>
</comment>
<evidence type="ECO:0000256" key="12">
    <source>
        <dbReference type="ARBA" id="ARBA00023326"/>
    </source>
</evidence>
<dbReference type="GO" id="GO:0030248">
    <property type="term" value="F:cellulose binding"/>
    <property type="evidence" value="ECO:0007669"/>
    <property type="project" value="UniProtKB-UniRule"/>
</dbReference>
<evidence type="ECO:0000256" key="1">
    <source>
        <dbReference type="ARBA" id="ARBA00001973"/>
    </source>
</evidence>
<evidence type="ECO:0000256" key="7">
    <source>
        <dbReference type="ARBA" id="ARBA00023002"/>
    </source>
</evidence>
<dbReference type="AlphaFoldDB" id="A0A2T2NHQ3"/>
<comment type="cofactor">
    <cofactor evidence="1">
        <name>Cu(2+)</name>
        <dbReference type="ChEBI" id="CHEBI:29036"/>
    </cofactor>
</comment>
<evidence type="ECO:0000256" key="9">
    <source>
        <dbReference type="ARBA" id="ARBA00023033"/>
    </source>
</evidence>
<dbReference type="PANTHER" id="PTHR33353">
    <property type="entry name" value="PUTATIVE (AFU_ORTHOLOGUE AFUA_1G12560)-RELATED"/>
    <property type="match status" value="1"/>
</dbReference>
<proteinExistence type="inferred from homology"/>
<feature type="domain" description="Auxiliary Activity family 9 catalytic" evidence="16">
    <location>
        <begin position="11"/>
        <end position="221"/>
    </location>
</feature>
<keyword evidence="8" id="KW-0186">Copper</keyword>
<evidence type="ECO:0000256" key="15">
    <source>
        <dbReference type="RuleBase" id="RU368122"/>
    </source>
</evidence>
<keyword evidence="18" id="KW-1185">Reference proteome</keyword>
<reference evidence="17 18" key="1">
    <citation type="journal article" date="2018" name="Front. Microbiol.">
        <title>Genome-Wide Analysis of Corynespora cassiicola Leaf Fall Disease Putative Effectors.</title>
        <authorList>
            <person name="Lopez D."/>
            <person name="Ribeiro S."/>
            <person name="Label P."/>
            <person name="Fumanal B."/>
            <person name="Venisse J.S."/>
            <person name="Kohler A."/>
            <person name="de Oliveira R.R."/>
            <person name="Labutti K."/>
            <person name="Lipzen A."/>
            <person name="Lail K."/>
            <person name="Bauer D."/>
            <person name="Ohm R.A."/>
            <person name="Barry K.W."/>
            <person name="Spatafora J."/>
            <person name="Grigoriev I.V."/>
            <person name="Martin F.M."/>
            <person name="Pujade-Renaud V."/>
        </authorList>
    </citation>
    <scope>NUCLEOTIDE SEQUENCE [LARGE SCALE GENOMIC DNA]</scope>
    <source>
        <strain evidence="17 18">Philippines</strain>
    </source>
</reference>
<sequence length="234" mass="25016">VGAIASTALAHGTVPSLLIDGESKQGFLLDYYYAQQNGGEIPEHYGWYAENLDNGFVAPNAFGEPDIICHKNAKPASATTSVAAGGKVEFQWTAWPESHMGPVITYVANCGGDCATVDKTTLKFVKIDEAGYEDGQWAAIKMIANNNTWPVTVPETLAPGNYVFRHEIIALHGGGDLNGAQNYPQCFNIEITGSGTDNPEGVLGTELYTPEDAGIHFSPYQGTIDYPIPGPALY</sequence>
<dbReference type="EMBL" id="KZ678137">
    <property type="protein sequence ID" value="PSN64964.1"/>
    <property type="molecule type" value="Genomic_DNA"/>
</dbReference>
<keyword evidence="7" id="KW-0560">Oxidoreductase</keyword>
<dbReference type="GO" id="GO:0030245">
    <property type="term" value="P:cellulose catabolic process"/>
    <property type="evidence" value="ECO:0007669"/>
    <property type="project" value="UniProtKB-UniRule"/>
</dbReference>
<keyword evidence="5" id="KW-0732">Signal</keyword>
<evidence type="ECO:0000256" key="3">
    <source>
        <dbReference type="ARBA" id="ARBA00022525"/>
    </source>
</evidence>
<dbReference type="GO" id="GO:0005576">
    <property type="term" value="C:extracellular region"/>
    <property type="evidence" value="ECO:0007669"/>
    <property type="project" value="UniProtKB-SubCell"/>
</dbReference>
<accession>A0A2T2NHQ3</accession>
<evidence type="ECO:0000256" key="2">
    <source>
        <dbReference type="ARBA" id="ARBA00004613"/>
    </source>
</evidence>
<feature type="non-terminal residue" evidence="17">
    <location>
        <position position="234"/>
    </location>
</feature>
<keyword evidence="3 15" id="KW-0964">Secreted</keyword>
<evidence type="ECO:0000256" key="11">
    <source>
        <dbReference type="ARBA" id="ARBA00023277"/>
    </source>
</evidence>
<evidence type="ECO:0000256" key="5">
    <source>
        <dbReference type="ARBA" id="ARBA00022729"/>
    </source>
</evidence>
<evidence type="ECO:0000256" key="6">
    <source>
        <dbReference type="ARBA" id="ARBA00023001"/>
    </source>
</evidence>
<evidence type="ECO:0000256" key="4">
    <source>
        <dbReference type="ARBA" id="ARBA00022723"/>
    </source>
</evidence>
<dbReference type="InterPro" id="IPR049892">
    <property type="entry name" value="AA9"/>
</dbReference>
<evidence type="ECO:0000313" key="17">
    <source>
        <dbReference type="EMBL" id="PSN64964.1"/>
    </source>
</evidence>
<keyword evidence="17" id="KW-0378">Hydrolase</keyword>
<dbReference type="GO" id="GO:0046872">
    <property type="term" value="F:metal ion binding"/>
    <property type="evidence" value="ECO:0007669"/>
    <property type="project" value="UniProtKB-KW"/>
</dbReference>
<evidence type="ECO:0000256" key="14">
    <source>
        <dbReference type="ARBA" id="ARBA00045077"/>
    </source>
</evidence>
<dbReference type="OrthoDB" id="4849160at2759"/>
<keyword evidence="11 15" id="KW-0119">Carbohydrate metabolism</keyword>
<keyword evidence="9" id="KW-0503">Monooxygenase</keyword>
<evidence type="ECO:0000256" key="8">
    <source>
        <dbReference type="ARBA" id="ARBA00023008"/>
    </source>
</evidence>
<comment type="function">
    <text evidence="15">Lytic polysaccharide monooxygenase (LMPO) that depolymerizes crystalline and amorphous polysaccharides via the oxidation of scissile alpha- or beta-(1-4)-glycosidic bonds, yielding C1 and/or C4 oxidation products. Catalysis by LPMOs requires the reduction of the active-site copper from Cu(II) to Cu(I) by a reducing agent and H(2)O(2) or O(2) as a cosubstrate.</text>
</comment>